<dbReference type="EMBL" id="CP073767">
    <property type="protein sequence ID" value="UWZ57584.1"/>
    <property type="molecule type" value="Genomic_DNA"/>
</dbReference>
<dbReference type="Pfam" id="PF12770">
    <property type="entry name" value="CHAT"/>
    <property type="match status" value="1"/>
</dbReference>
<accession>A0A9Q9IK14</accession>
<dbReference type="InterPro" id="IPR024983">
    <property type="entry name" value="CHAT_dom"/>
</dbReference>
<gene>
    <name evidence="2" type="ORF">Daura_16320</name>
</gene>
<name>A0A9Q9IK14_9ACTN</name>
<dbReference type="RefSeq" id="WP_052386709.1">
    <property type="nucleotide sequence ID" value="NZ_CP073767.1"/>
</dbReference>
<evidence type="ECO:0000259" key="1">
    <source>
        <dbReference type="Pfam" id="PF12770"/>
    </source>
</evidence>
<sequence length="709" mass="76435">MSLPRVVVSVQRSGTGWRVDVGGHVHEVAARQVGHGRIPVTADTDVAYIDALLGRLETRQPNPGDARAYGRWLFDCMLAPSWQEVCRRRDVVAAGRVELALSWDVEETDLHPLRWEAMHDGQGPLALHRRPLVAITRLVPVTVPMPEPAAQPRLLLALGSSADDEVIRPGVHHIGLLRAFESDSLCTSRFETEVTAGELEDLCRTFAPHIVHLVAHGDTDSGRTVLELGGSKPDAGDVDARQLLHAFTEGGRPPVMVVVSACRSAGGCSPEDAMPLATQLVSGGIPIVVAMTGDIGEQACRLYTRRLLDAVRTGIPVVEAAAAGRRAALAGSGVPENLDWAMPALFLPAGFAGTGPGEPPPLRVVDPEPARRMLLLASSLELRRKPLFIGRHNMLKVADDLFDPAVYPPVGFVGITSAHRLSRLGGTRLLQEMAYRLLRLGHVPLLLGPFQDGSAPTSLRQLVVQVVTAAVTFVEELGVDRPDLTVFAADDTLDTLPGDAGGIELARHVRRFRESGGLLDPDTVRAGLRDDLNALARSVAAAGAPFAAGSRPVLLGDEVHQWLDGLDVLLAMAGPNGLGTTQARIPVVVTACTTAGRGLSMDRFEQRHRGKDGYEFRELAPLTPAEAMIGFQSVLLNPWRTWTPEKDPVYAPARHASPTRIGHLFLKAKGSPAVVEDQLYEIAETLVTFDQFVRADDDAVFDQQTRKLR</sequence>
<dbReference type="AlphaFoldDB" id="A0A9Q9IK14"/>
<keyword evidence="3" id="KW-1185">Reference proteome</keyword>
<reference evidence="2" key="1">
    <citation type="submission" date="2021-04" db="EMBL/GenBank/DDBJ databases">
        <title>Dactylosporangium aurantiacum NRRL B-8018 full assembly.</title>
        <authorList>
            <person name="Hartkoorn R.C."/>
            <person name="Beaudoing E."/>
            <person name="Hot D."/>
        </authorList>
    </citation>
    <scope>NUCLEOTIDE SEQUENCE</scope>
    <source>
        <strain evidence="2">NRRL B-8018</strain>
    </source>
</reference>
<protein>
    <submittedName>
        <fullName evidence="2">CHAT domain-containing protein</fullName>
    </submittedName>
</protein>
<dbReference type="OrthoDB" id="8253226at2"/>
<dbReference type="Proteomes" id="UP001058003">
    <property type="component" value="Chromosome"/>
</dbReference>
<organism evidence="2 3">
    <name type="scientific">Dactylosporangium aurantiacum</name>
    <dbReference type="NCBI Taxonomy" id="35754"/>
    <lineage>
        <taxon>Bacteria</taxon>
        <taxon>Bacillati</taxon>
        <taxon>Actinomycetota</taxon>
        <taxon>Actinomycetes</taxon>
        <taxon>Micromonosporales</taxon>
        <taxon>Micromonosporaceae</taxon>
        <taxon>Dactylosporangium</taxon>
    </lineage>
</organism>
<feature type="domain" description="CHAT" evidence="1">
    <location>
        <begin position="68"/>
        <end position="341"/>
    </location>
</feature>
<proteinExistence type="predicted"/>
<evidence type="ECO:0000313" key="2">
    <source>
        <dbReference type="EMBL" id="UWZ57584.1"/>
    </source>
</evidence>
<dbReference type="KEGG" id="daur:Daura_16320"/>
<evidence type="ECO:0000313" key="3">
    <source>
        <dbReference type="Proteomes" id="UP001058003"/>
    </source>
</evidence>